<dbReference type="InterPro" id="IPR018356">
    <property type="entry name" value="Tscrpt_reg_HTH_DeoR_CS"/>
</dbReference>
<protein>
    <submittedName>
        <fullName evidence="5">Predicted DNA-binding transcriptional regulator YafY, contains an HTH and WYL domains</fullName>
    </submittedName>
</protein>
<dbReference type="EMBL" id="FMBA01000006">
    <property type="protein sequence ID" value="SCB84928.1"/>
    <property type="molecule type" value="Genomic_DNA"/>
</dbReference>
<keyword evidence="3" id="KW-0804">Transcription</keyword>
<dbReference type="GO" id="GO:0003700">
    <property type="term" value="F:DNA-binding transcription factor activity"/>
    <property type="evidence" value="ECO:0007669"/>
    <property type="project" value="InterPro"/>
</dbReference>
<dbReference type="AlphaFoldDB" id="A0A1C3ZRC2"/>
<sequence>MSEHDPLCMRIYTILVRLFLGETLSVTDLAHEFNVSKRTIRRDFNDRIKMIPDIEIKDVKKGYFKLSKYSAGSLKTYREILHFSRIIDIDKLFPKHAFDHKFIDILLSNKNHSPCIIYTDSLDDQPSMYGPFLTIIQSIIDRTLITIKTNNEVCNNFAPYQLIHFKRHWYLVGELEKHILVIAYDVIKEIKKIEASFKIDLNISETIQEDDFIQSLPNYTTKILHKINKHNI</sequence>
<reference evidence="6" key="1">
    <citation type="submission" date="2016-08" db="EMBL/GenBank/DDBJ databases">
        <authorList>
            <person name="Varghese N."/>
            <person name="Submissions Spin"/>
        </authorList>
    </citation>
    <scope>NUCLEOTIDE SEQUENCE [LARGE SCALE GENOMIC DNA]</scope>
    <source>
        <strain evidence="6">R-53144</strain>
    </source>
</reference>
<name>A0A1C3ZRC2_9GAMM</name>
<dbReference type="OrthoDB" id="6521217at2"/>
<dbReference type="GO" id="GO:0003677">
    <property type="term" value="F:DNA binding"/>
    <property type="evidence" value="ECO:0007669"/>
    <property type="project" value="UniProtKB-KW"/>
</dbReference>
<evidence type="ECO:0000256" key="3">
    <source>
        <dbReference type="ARBA" id="ARBA00023163"/>
    </source>
</evidence>
<evidence type="ECO:0000259" key="4">
    <source>
        <dbReference type="Pfam" id="PF08220"/>
    </source>
</evidence>
<evidence type="ECO:0000313" key="6">
    <source>
        <dbReference type="Proteomes" id="UP000199698"/>
    </source>
</evidence>
<dbReference type="InterPro" id="IPR036388">
    <property type="entry name" value="WH-like_DNA-bd_sf"/>
</dbReference>
<dbReference type="Gene3D" id="1.10.10.10">
    <property type="entry name" value="Winged helix-like DNA-binding domain superfamily/Winged helix DNA-binding domain"/>
    <property type="match status" value="1"/>
</dbReference>
<proteinExistence type="predicted"/>
<dbReference type="Proteomes" id="UP000199698">
    <property type="component" value="Unassembled WGS sequence"/>
</dbReference>
<gene>
    <name evidence="5" type="ORF">GA0061080_100638</name>
</gene>
<dbReference type="PROSITE" id="PS00894">
    <property type="entry name" value="HTH_DEOR_1"/>
    <property type="match status" value="1"/>
</dbReference>
<evidence type="ECO:0000256" key="1">
    <source>
        <dbReference type="ARBA" id="ARBA00023015"/>
    </source>
</evidence>
<keyword evidence="6" id="KW-1185">Reference proteome</keyword>
<keyword evidence="1" id="KW-0805">Transcription regulation</keyword>
<accession>A0A1C3ZRC2</accession>
<evidence type="ECO:0000313" key="5">
    <source>
        <dbReference type="EMBL" id="SCB84928.1"/>
    </source>
</evidence>
<dbReference type="RefSeq" id="WP_091120605.1">
    <property type="nucleotide sequence ID" value="NZ_FMBA01000006.1"/>
</dbReference>
<dbReference type="STRING" id="1798183.GA0061080_100638"/>
<keyword evidence="2 5" id="KW-0238">DNA-binding</keyword>
<dbReference type="InterPro" id="IPR001034">
    <property type="entry name" value="DeoR_HTH"/>
</dbReference>
<dbReference type="Pfam" id="PF08220">
    <property type="entry name" value="HTH_DeoR"/>
    <property type="match status" value="1"/>
</dbReference>
<organism evidence="5 6">
    <name type="scientific">Gilliamella intestini</name>
    <dbReference type="NCBI Taxonomy" id="1798183"/>
    <lineage>
        <taxon>Bacteria</taxon>
        <taxon>Pseudomonadati</taxon>
        <taxon>Pseudomonadota</taxon>
        <taxon>Gammaproteobacteria</taxon>
        <taxon>Orbales</taxon>
        <taxon>Orbaceae</taxon>
        <taxon>Gilliamella</taxon>
    </lineage>
</organism>
<evidence type="ECO:0000256" key="2">
    <source>
        <dbReference type="ARBA" id="ARBA00023125"/>
    </source>
</evidence>
<feature type="domain" description="HTH deoR-type" evidence="4">
    <location>
        <begin position="10"/>
        <end position="45"/>
    </location>
</feature>